<dbReference type="EMBL" id="CADCTN010000066">
    <property type="protein sequence ID" value="CAA9229841.1"/>
    <property type="molecule type" value="Genomic_DNA"/>
</dbReference>
<name>A0A6J4HQC4_9ACTN</name>
<protein>
    <submittedName>
        <fullName evidence="2">Uridine kinase</fullName>
        <ecNumber evidence="2">2.7.1.48</ecNumber>
    </submittedName>
</protein>
<feature type="compositionally biased region" description="Basic residues" evidence="1">
    <location>
        <begin position="45"/>
        <end position="57"/>
    </location>
</feature>
<sequence length="181" mass="18414">GRSGRGRPGPARGRGGRPAARTGATCRRRPGRGVLPAGLPPPGARTHRSGRAVHRLAGHGCPHPRGADPAVARRLRGVSARAVGRRPGPGCSGPTAPRAGAGPRPGARRAAAGHRAALRRRRAPADVTGRPAPAHPAGPGVGAAGLRPLRRRGRSDGPGRRRRARRPPRSAGAAAGRPVQL</sequence>
<dbReference type="GO" id="GO:0004849">
    <property type="term" value="F:uridine kinase activity"/>
    <property type="evidence" value="ECO:0007669"/>
    <property type="project" value="UniProtKB-EC"/>
</dbReference>
<evidence type="ECO:0000313" key="2">
    <source>
        <dbReference type="EMBL" id="CAA9229841.1"/>
    </source>
</evidence>
<feature type="region of interest" description="Disordered" evidence="1">
    <location>
        <begin position="1"/>
        <end position="181"/>
    </location>
</feature>
<keyword evidence="2" id="KW-0418">Kinase</keyword>
<gene>
    <name evidence="2" type="ORF">AVDCRST_MAG52-957</name>
</gene>
<feature type="non-terminal residue" evidence="2">
    <location>
        <position position="1"/>
    </location>
</feature>
<keyword evidence="2" id="KW-0808">Transferase</keyword>
<feature type="compositionally biased region" description="Low complexity" evidence="1">
    <location>
        <begin position="169"/>
        <end position="181"/>
    </location>
</feature>
<accession>A0A6J4HQC4</accession>
<feature type="compositionally biased region" description="Low complexity" evidence="1">
    <location>
        <begin position="129"/>
        <end position="138"/>
    </location>
</feature>
<dbReference type="AlphaFoldDB" id="A0A6J4HQC4"/>
<reference evidence="2" key="1">
    <citation type="submission" date="2020-02" db="EMBL/GenBank/DDBJ databases">
        <authorList>
            <person name="Meier V. D."/>
        </authorList>
    </citation>
    <scope>NUCLEOTIDE SEQUENCE</scope>
    <source>
        <strain evidence="2">AVDCRST_MAG52</strain>
    </source>
</reference>
<feature type="compositionally biased region" description="Low complexity" evidence="1">
    <location>
        <begin position="93"/>
        <end position="115"/>
    </location>
</feature>
<evidence type="ECO:0000256" key="1">
    <source>
        <dbReference type="SAM" id="MobiDB-lite"/>
    </source>
</evidence>
<feature type="non-terminal residue" evidence="2">
    <location>
        <position position="181"/>
    </location>
</feature>
<dbReference type="EC" id="2.7.1.48" evidence="2"/>
<organism evidence="2">
    <name type="scientific">uncultured Blastococcus sp</name>
    <dbReference type="NCBI Taxonomy" id="217144"/>
    <lineage>
        <taxon>Bacteria</taxon>
        <taxon>Bacillati</taxon>
        <taxon>Actinomycetota</taxon>
        <taxon>Actinomycetes</taxon>
        <taxon>Geodermatophilales</taxon>
        <taxon>Geodermatophilaceae</taxon>
        <taxon>Blastococcus</taxon>
        <taxon>environmental samples</taxon>
    </lineage>
</organism>
<proteinExistence type="predicted"/>